<dbReference type="OrthoDB" id="2288066at2759"/>
<comment type="caution">
    <text evidence="2">The sequence shown here is derived from an EMBL/GenBank/DDBJ whole genome shotgun (WGS) entry which is preliminary data.</text>
</comment>
<feature type="compositionally biased region" description="Polar residues" evidence="1">
    <location>
        <begin position="160"/>
        <end position="174"/>
    </location>
</feature>
<dbReference type="Proteomes" id="UP000717996">
    <property type="component" value="Unassembled WGS sequence"/>
</dbReference>
<accession>A0A9P6XRS4</accession>
<dbReference type="EMBL" id="JAANIT010005863">
    <property type="protein sequence ID" value="KAG1531146.1"/>
    <property type="molecule type" value="Genomic_DNA"/>
</dbReference>
<evidence type="ECO:0008006" key="4">
    <source>
        <dbReference type="Google" id="ProtNLM"/>
    </source>
</evidence>
<evidence type="ECO:0000256" key="1">
    <source>
        <dbReference type="SAM" id="MobiDB-lite"/>
    </source>
</evidence>
<protein>
    <recommendedName>
        <fullName evidence="4">Retrotransposon gag domain-containing protein</fullName>
    </recommendedName>
</protein>
<proteinExistence type="predicted"/>
<feature type="region of interest" description="Disordered" evidence="1">
    <location>
        <begin position="160"/>
        <end position="192"/>
    </location>
</feature>
<name>A0A9P6XRS4_RHIOR</name>
<organism evidence="2 3">
    <name type="scientific">Rhizopus oryzae</name>
    <name type="common">Mucormycosis agent</name>
    <name type="synonym">Rhizopus arrhizus var. delemar</name>
    <dbReference type="NCBI Taxonomy" id="64495"/>
    <lineage>
        <taxon>Eukaryota</taxon>
        <taxon>Fungi</taxon>
        <taxon>Fungi incertae sedis</taxon>
        <taxon>Mucoromycota</taxon>
        <taxon>Mucoromycotina</taxon>
        <taxon>Mucoromycetes</taxon>
        <taxon>Mucorales</taxon>
        <taxon>Mucorineae</taxon>
        <taxon>Rhizopodaceae</taxon>
        <taxon>Rhizopus</taxon>
    </lineage>
</organism>
<gene>
    <name evidence="2" type="ORF">G6F51_013617</name>
</gene>
<dbReference type="AlphaFoldDB" id="A0A9P6XRS4"/>
<reference evidence="2" key="1">
    <citation type="journal article" date="2020" name="Microb. Genom.">
        <title>Genetic diversity of clinical and environmental Mucorales isolates obtained from an investigation of mucormycosis cases among solid organ transplant recipients.</title>
        <authorList>
            <person name="Nguyen M.H."/>
            <person name="Kaul D."/>
            <person name="Muto C."/>
            <person name="Cheng S.J."/>
            <person name="Richter R.A."/>
            <person name="Bruno V.M."/>
            <person name="Liu G."/>
            <person name="Beyhan S."/>
            <person name="Sundermann A.J."/>
            <person name="Mounaud S."/>
            <person name="Pasculle A.W."/>
            <person name="Nierman W.C."/>
            <person name="Driscoll E."/>
            <person name="Cumbie R."/>
            <person name="Clancy C.J."/>
            <person name="Dupont C.L."/>
        </authorList>
    </citation>
    <scope>NUCLEOTIDE SEQUENCE</scope>
    <source>
        <strain evidence="2">GL16</strain>
    </source>
</reference>
<evidence type="ECO:0000313" key="3">
    <source>
        <dbReference type="Proteomes" id="UP000717996"/>
    </source>
</evidence>
<sequence length="192" mass="21647">MRYNKAYFTQSVIAQLTVKDKITKHWDSFGSHCTGALAAPHLFLTYPHSAFLEQLTLKYGIESIEAQANASRELLTISMQPDETVEKYTDRFLKLKREATPVADDFLAILFVNSLPGSLRNHVNMALVSLNQEAKNDINLLASIARKFHTKQQILPNMSTRKFNNQPSQANGLNPPSGIHKRNHRTDGRTVV</sequence>
<evidence type="ECO:0000313" key="2">
    <source>
        <dbReference type="EMBL" id="KAG1531146.1"/>
    </source>
</evidence>